<dbReference type="Proteomes" id="UP000332594">
    <property type="component" value="Unassembled WGS sequence"/>
</dbReference>
<protein>
    <submittedName>
        <fullName evidence="2">DUF1097 domain-containing protein</fullName>
    </submittedName>
    <submittedName>
        <fullName evidence="3">Protein of uncharacterized function (DUF1097)</fullName>
    </submittedName>
</protein>
<dbReference type="RefSeq" id="WP_041144431.1">
    <property type="nucleotide sequence ID" value="NZ_BJNO01000004.1"/>
</dbReference>
<reference evidence="3 5" key="1">
    <citation type="submission" date="2018-12" db="EMBL/GenBank/DDBJ databases">
        <authorList>
            <consortium name="Pathogen Informatics"/>
        </authorList>
    </citation>
    <scope>NUCLEOTIDE SEQUENCE [LARGE SCALE GENOMIC DNA]</scope>
    <source>
        <strain evidence="4 6">NCTC13038</strain>
        <strain evidence="3 5">NCTC9997</strain>
    </source>
</reference>
<dbReference type="InterPro" id="IPR009476">
    <property type="entry name" value="DUF1097"/>
</dbReference>
<evidence type="ECO:0000256" key="1">
    <source>
        <dbReference type="SAM" id="Phobius"/>
    </source>
</evidence>
<evidence type="ECO:0000313" key="3">
    <source>
        <dbReference type="EMBL" id="VED53258.1"/>
    </source>
</evidence>
<evidence type="ECO:0000313" key="2">
    <source>
        <dbReference type="EMBL" id="QPF07658.1"/>
    </source>
</evidence>
<evidence type="ECO:0000313" key="4">
    <source>
        <dbReference type="EMBL" id="VFS67764.1"/>
    </source>
</evidence>
<keyword evidence="5" id="KW-1185">Reference proteome</keyword>
<feature type="transmembrane region" description="Helical" evidence="1">
    <location>
        <begin position="87"/>
        <end position="106"/>
    </location>
</feature>
<evidence type="ECO:0000313" key="5">
    <source>
        <dbReference type="Proteomes" id="UP000267630"/>
    </source>
</evidence>
<dbReference type="EMBL" id="CAADJG010000002">
    <property type="protein sequence ID" value="VFS67764.1"/>
    <property type="molecule type" value="Genomic_DNA"/>
</dbReference>
<dbReference type="GeneID" id="57506251"/>
<keyword evidence="1" id="KW-0812">Transmembrane</keyword>
<evidence type="ECO:0000313" key="7">
    <source>
        <dbReference type="Proteomes" id="UP000594500"/>
    </source>
</evidence>
<gene>
    <name evidence="2" type="ORF">IMO34_20385</name>
    <name evidence="4" type="ORF">NCTC13038_01191</name>
    <name evidence="3" type="ORF">NCTC9997_04742</name>
</gene>
<keyword evidence="1" id="KW-1133">Transmembrane helix</keyword>
<dbReference type="EMBL" id="LR134253">
    <property type="protein sequence ID" value="VED53258.1"/>
    <property type="molecule type" value="Genomic_DNA"/>
</dbReference>
<dbReference type="Pfam" id="PF06496">
    <property type="entry name" value="DUF1097"/>
    <property type="match status" value="1"/>
</dbReference>
<dbReference type="EMBL" id="CP062916">
    <property type="protein sequence ID" value="QPF07658.1"/>
    <property type="molecule type" value="Genomic_DNA"/>
</dbReference>
<feature type="transmembrane region" description="Helical" evidence="1">
    <location>
        <begin position="60"/>
        <end position="81"/>
    </location>
</feature>
<sequence length="164" mass="17059">MNGLTATGITVGISAGVWQLISSHVGLEHGWELLGTIGFVAFCSFYAAGGGKAGFVRSLFVNYSGAVWAFLAALASGWLAALSGISGFWASVIVTVPFSAAIVWQGRFSLTSFIPGGFLGMTLFFASGLNWPVTLLGFFAGNCVGLISEYSGRRLSEATSKPEA</sequence>
<organism evidence="3 5">
    <name type="scientific">Raoultella terrigena</name>
    <name type="common">Klebsiella terrigena</name>
    <dbReference type="NCBI Taxonomy" id="577"/>
    <lineage>
        <taxon>Bacteria</taxon>
        <taxon>Pseudomonadati</taxon>
        <taxon>Pseudomonadota</taxon>
        <taxon>Gammaproteobacteria</taxon>
        <taxon>Enterobacterales</taxon>
        <taxon>Enterobacteriaceae</taxon>
        <taxon>Klebsiella/Raoultella group</taxon>
        <taxon>Raoultella</taxon>
    </lineage>
</organism>
<accession>A0A1V2BT69</accession>
<dbReference type="AlphaFoldDB" id="A0A1V2BT69"/>
<feature type="transmembrane region" description="Helical" evidence="1">
    <location>
        <begin position="118"/>
        <end position="140"/>
    </location>
</feature>
<name>A0A1V2BT69_RAOTE</name>
<dbReference type="Proteomes" id="UP000267630">
    <property type="component" value="Chromosome 3"/>
</dbReference>
<feature type="transmembrane region" description="Helical" evidence="1">
    <location>
        <begin position="29"/>
        <end position="48"/>
    </location>
</feature>
<dbReference type="OrthoDB" id="6623141at2"/>
<proteinExistence type="predicted"/>
<reference evidence="2 7" key="2">
    <citation type="submission" date="2020-10" db="EMBL/GenBank/DDBJ databases">
        <title>Resistance determinants and their genetic context in bacteria from a longitudinal study of pigs reared under conventional and antibiotic-free husbandry practices.</title>
        <authorList>
            <person name="Poulin-Laprade D."/>
            <person name="Brouard J.-S."/>
            <person name="Gagnon N."/>
            <person name="Turcotte A."/>
            <person name="Langlois A."/>
            <person name="Matte J.J."/>
            <person name="Carrillo C.D."/>
            <person name="Zaheer R."/>
            <person name="McAllister T."/>
            <person name="Topp E."/>
            <person name="Talbot G."/>
        </authorList>
    </citation>
    <scope>NUCLEOTIDE SEQUENCE [LARGE SCALE GENOMIC DNA]</scope>
    <source>
        <strain evidence="2 7">Res13-Abat-PEB01-P1-04-A</strain>
    </source>
</reference>
<dbReference type="Proteomes" id="UP000594500">
    <property type="component" value="Chromosome"/>
</dbReference>
<keyword evidence="1" id="KW-0472">Membrane</keyword>
<evidence type="ECO:0000313" key="6">
    <source>
        <dbReference type="Proteomes" id="UP000332594"/>
    </source>
</evidence>